<feature type="transmembrane region" description="Helical" evidence="1">
    <location>
        <begin position="176"/>
        <end position="195"/>
    </location>
</feature>
<evidence type="ECO:0000313" key="2">
    <source>
        <dbReference type="EMBL" id="MCG7275145.1"/>
    </source>
</evidence>
<organism evidence="2 3">
    <name type="scientific">Corynebacterium singulare</name>
    <dbReference type="NCBI Taxonomy" id="161899"/>
    <lineage>
        <taxon>Bacteria</taxon>
        <taxon>Bacillati</taxon>
        <taxon>Actinomycetota</taxon>
        <taxon>Actinomycetes</taxon>
        <taxon>Mycobacteriales</taxon>
        <taxon>Corynebacteriaceae</taxon>
        <taxon>Corynebacterium</taxon>
    </lineage>
</organism>
<feature type="transmembrane region" description="Helical" evidence="1">
    <location>
        <begin position="14"/>
        <end position="37"/>
    </location>
</feature>
<dbReference type="RefSeq" id="WP_070535708.1">
    <property type="nucleotide sequence ID" value="NZ_JAKRDF010000001.1"/>
</dbReference>
<dbReference type="EMBL" id="JAKRDF010000001">
    <property type="protein sequence ID" value="MCG7275145.1"/>
    <property type="molecule type" value="Genomic_DNA"/>
</dbReference>
<feature type="transmembrane region" description="Helical" evidence="1">
    <location>
        <begin position="60"/>
        <end position="80"/>
    </location>
</feature>
<feature type="transmembrane region" description="Helical" evidence="1">
    <location>
        <begin position="101"/>
        <end position="125"/>
    </location>
</feature>
<reference evidence="2 3" key="1">
    <citation type="submission" date="2022-02" db="EMBL/GenBank/DDBJ databases">
        <title>Uncovering new skin microbiome diversity through culturing and metagenomics.</title>
        <authorList>
            <person name="Conlan S."/>
            <person name="Deming C."/>
            <person name="Nisc Comparative Sequencing Program N."/>
            <person name="Segre J.A."/>
        </authorList>
    </citation>
    <scope>NUCLEOTIDE SEQUENCE [LARGE SCALE GENOMIC DNA]</scope>
    <source>
        <strain evidence="2 3">ACRQV</strain>
    </source>
</reference>
<feature type="transmembrane region" description="Helical" evidence="1">
    <location>
        <begin position="215"/>
        <end position="236"/>
    </location>
</feature>
<name>A0ABS9PRB6_9CORY</name>
<gene>
    <name evidence="2" type="ORF">MHK08_01420</name>
</gene>
<comment type="caution">
    <text evidence="2">The sequence shown here is derived from an EMBL/GenBank/DDBJ whole genome shotgun (WGS) entry which is preliminary data.</text>
</comment>
<evidence type="ECO:0000313" key="3">
    <source>
        <dbReference type="Proteomes" id="UP001521911"/>
    </source>
</evidence>
<dbReference type="Proteomes" id="UP001521911">
    <property type="component" value="Unassembled WGS sequence"/>
</dbReference>
<keyword evidence="1" id="KW-0812">Transmembrane</keyword>
<protein>
    <recommendedName>
        <fullName evidence="4">ABC-2 family transporter protein</fullName>
    </recommendedName>
</protein>
<keyword evidence="1" id="KW-0472">Membrane</keyword>
<keyword evidence="1" id="KW-1133">Transmembrane helix</keyword>
<proteinExistence type="predicted"/>
<evidence type="ECO:0008006" key="4">
    <source>
        <dbReference type="Google" id="ProtNLM"/>
    </source>
</evidence>
<sequence>MNFYWLELKKAQPLWGYLAGAVIIAGVAALTSVAFIADNGDVIHPEQIAESAWASAATQIYALFIGPVIVAILAGTLVKAEFQTQVVDMLRARGKNASRKIVALIVSLVALGLVLSIALVVGWLIATSLSDVGPEFAATTVTVLALRNIVAVVAWGLICAAIYIKTGDFGIGFSTCLGLTMLSAVLLVKFARWATYNPLGVITSAVGYPFLDLSVGSWLVLAVSLALGVGATVVGWRASLVMDQNEV</sequence>
<keyword evidence="3" id="KW-1185">Reference proteome</keyword>
<evidence type="ECO:0000256" key="1">
    <source>
        <dbReference type="SAM" id="Phobius"/>
    </source>
</evidence>
<feature type="transmembrane region" description="Helical" evidence="1">
    <location>
        <begin position="145"/>
        <end position="164"/>
    </location>
</feature>
<accession>A0ABS9PRB6</accession>